<dbReference type="Gene3D" id="3.40.1180.10">
    <property type="entry name" value="Decaprenyl diphosphate synthase-like"/>
    <property type="match status" value="1"/>
</dbReference>
<dbReference type="EMBL" id="JAIVGD010000018">
    <property type="protein sequence ID" value="KAH0756068.1"/>
    <property type="molecule type" value="Genomic_DNA"/>
</dbReference>
<keyword evidence="2" id="KW-1185">Reference proteome</keyword>
<dbReference type="InterPro" id="IPR036424">
    <property type="entry name" value="UPP_synth-like_sf"/>
</dbReference>
<evidence type="ECO:0000313" key="2">
    <source>
        <dbReference type="Proteomes" id="UP000826656"/>
    </source>
</evidence>
<reference evidence="1 2" key="1">
    <citation type="journal article" date="2021" name="bioRxiv">
        <title>Chromosome-scale and haplotype-resolved genome assembly of a tetraploid potato cultivar.</title>
        <authorList>
            <person name="Sun H."/>
            <person name="Jiao W.-B."/>
            <person name="Krause K."/>
            <person name="Campoy J.A."/>
            <person name="Goel M."/>
            <person name="Folz-Donahue K."/>
            <person name="Kukat C."/>
            <person name="Huettel B."/>
            <person name="Schneeberger K."/>
        </authorList>
    </citation>
    <scope>NUCLEOTIDE SEQUENCE [LARGE SCALE GENOMIC DNA]</scope>
    <source>
        <strain evidence="1">SolTubOtavaFocal</strain>
        <tissue evidence="1">Leaves</tissue>
    </source>
</reference>
<name>A0ABQ7UY36_SOLTU</name>
<evidence type="ECO:0000313" key="1">
    <source>
        <dbReference type="EMBL" id="KAH0756068.1"/>
    </source>
</evidence>
<dbReference type="SUPFAM" id="SSF64005">
    <property type="entry name" value="Undecaprenyl diphosphate synthase"/>
    <property type="match status" value="1"/>
</dbReference>
<protein>
    <submittedName>
        <fullName evidence="1">Uncharacterized protein</fullName>
    </submittedName>
</protein>
<proteinExistence type="predicted"/>
<comment type="caution">
    <text evidence="1">The sequence shown here is derived from an EMBL/GenBank/DDBJ whole genome shotgun (WGS) entry which is preliminary data.</text>
</comment>
<gene>
    <name evidence="1" type="ORF">KY290_026338</name>
</gene>
<dbReference type="Proteomes" id="UP000826656">
    <property type="component" value="Unassembled WGS sequence"/>
</dbReference>
<organism evidence="1 2">
    <name type="scientific">Solanum tuberosum</name>
    <name type="common">Potato</name>
    <dbReference type="NCBI Taxonomy" id="4113"/>
    <lineage>
        <taxon>Eukaryota</taxon>
        <taxon>Viridiplantae</taxon>
        <taxon>Streptophyta</taxon>
        <taxon>Embryophyta</taxon>
        <taxon>Tracheophyta</taxon>
        <taxon>Spermatophyta</taxon>
        <taxon>Magnoliopsida</taxon>
        <taxon>eudicotyledons</taxon>
        <taxon>Gunneridae</taxon>
        <taxon>Pentapetalae</taxon>
        <taxon>asterids</taxon>
        <taxon>lamiids</taxon>
        <taxon>Solanales</taxon>
        <taxon>Solanaceae</taxon>
        <taxon>Solanoideae</taxon>
        <taxon>Solaneae</taxon>
        <taxon>Solanum</taxon>
    </lineage>
</organism>
<accession>A0ABQ7UY36</accession>
<sequence>MIEAIPKGIVTGGVKKSLDIAEMEEVLLPPELRRELMPNHVAVIIDGDRRWAKIRGLPVALGYEAGI</sequence>